<dbReference type="Pfam" id="PF00581">
    <property type="entry name" value="Rhodanese"/>
    <property type="match status" value="1"/>
</dbReference>
<dbReference type="InterPro" id="IPR036873">
    <property type="entry name" value="Rhodanese-like_dom_sf"/>
</dbReference>
<reference evidence="2" key="1">
    <citation type="journal article" date="2020" name="Nature">
        <title>Giant virus diversity and host interactions through global metagenomics.</title>
        <authorList>
            <person name="Schulz F."/>
            <person name="Roux S."/>
            <person name="Paez-Espino D."/>
            <person name="Jungbluth S."/>
            <person name="Walsh D.A."/>
            <person name="Denef V.J."/>
            <person name="McMahon K.D."/>
            <person name="Konstantinidis K.T."/>
            <person name="Eloe-Fadrosh E.A."/>
            <person name="Kyrpides N.C."/>
            <person name="Woyke T."/>
        </authorList>
    </citation>
    <scope>NUCLEOTIDE SEQUENCE</scope>
    <source>
        <strain evidence="2">GVMAG-M-3300020185-18</strain>
    </source>
</reference>
<evidence type="ECO:0000313" key="2">
    <source>
        <dbReference type="EMBL" id="QHS98840.1"/>
    </source>
</evidence>
<dbReference type="SUPFAM" id="SSF52821">
    <property type="entry name" value="Rhodanese/Cell cycle control phosphatase"/>
    <property type="match status" value="1"/>
</dbReference>
<evidence type="ECO:0000259" key="1">
    <source>
        <dbReference type="Pfam" id="PF00581"/>
    </source>
</evidence>
<sequence>MNFINFLFGNKNNIVNKVNFEDVQYAIKNNIKNTILINTLKQDLQKCLIKNTICAEKEEHIIRKLFDEKQFSYTIIIYGKNSNDNSIYEKYQQLCDFGFINIYVYTGGLFEWLCLQDIYGKDEFSTNSMELDILKYKPKSVLTNFLLTLD</sequence>
<organism evidence="2">
    <name type="scientific">viral metagenome</name>
    <dbReference type="NCBI Taxonomy" id="1070528"/>
    <lineage>
        <taxon>unclassified sequences</taxon>
        <taxon>metagenomes</taxon>
        <taxon>organismal metagenomes</taxon>
    </lineage>
</organism>
<accession>A0A6C0C344</accession>
<dbReference type="AlphaFoldDB" id="A0A6C0C344"/>
<proteinExistence type="predicted"/>
<name>A0A6C0C344_9ZZZZ</name>
<dbReference type="EMBL" id="MN739325">
    <property type="protein sequence ID" value="QHS98840.1"/>
    <property type="molecule type" value="Genomic_DNA"/>
</dbReference>
<dbReference type="InterPro" id="IPR001763">
    <property type="entry name" value="Rhodanese-like_dom"/>
</dbReference>
<protein>
    <recommendedName>
        <fullName evidence="1">Rhodanese domain-containing protein</fullName>
    </recommendedName>
</protein>
<feature type="domain" description="Rhodanese" evidence="1">
    <location>
        <begin position="45"/>
        <end position="112"/>
    </location>
</feature>